<evidence type="ECO:0000259" key="2">
    <source>
        <dbReference type="Pfam" id="PF00534"/>
    </source>
</evidence>
<feature type="domain" description="Glycosyl transferase family 1" evidence="2">
    <location>
        <begin position="181"/>
        <end position="336"/>
    </location>
</feature>
<dbReference type="Proteomes" id="UP000289857">
    <property type="component" value="Unassembled WGS sequence"/>
</dbReference>
<protein>
    <submittedName>
        <fullName evidence="3">Glycosyltransferase family 1 protein</fullName>
    </submittedName>
</protein>
<dbReference type="OrthoDB" id="9801609at2"/>
<gene>
    <name evidence="3" type="ORF">EQG61_02605</name>
</gene>
<proteinExistence type="predicted"/>
<evidence type="ECO:0000256" key="1">
    <source>
        <dbReference type="ARBA" id="ARBA00022679"/>
    </source>
</evidence>
<sequence>MSTRIKIFVDCHVFDYGFQGSRTYIQGLYAELIKNKSYDFYFAATDVENLAKSFDKADNVFFVKYKLKSKFFRLLFDIPFLIKKLKIDYAHFQYIVPPIKMCRYIDSLHDILFLEKREYFPLLNRIQNAILFRLSGKFSELILTGSHFSKNSIEKHFKLNNVAVTVYGVEDLFFEKFDRNEQQQQVKDKFGYKNYILYISRHEPRKNHYLLLKSFVDLQLHHSSDLVLIGDVTFHDPKFDQLYQSLSPEIKSKIHLLNKVPYSDLILILRGATVAVYPSLAEGYGLPPLESAAAGIPTLCSNATSMAEFDFFGDDFFDPLNEEEFKIKLADKISNPNPEKALEMSKLVAEKYNWKVASEAYLAILQADISKRK</sequence>
<evidence type="ECO:0000313" key="3">
    <source>
        <dbReference type="EMBL" id="RXR24353.1"/>
    </source>
</evidence>
<dbReference type="Pfam" id="PF00534">
    <property type="entry name" value="Glycos_transf_1"/>
    <property type="match status" value="1"/>
</dbReference>
<dbReference type="AlphaFoldDB" id="A0A4Q1KDM7"/>
<keyword evidence="1 3" id="KW-0808">Transferase</keyword>
<dbReference type="GO" id="GO:0016757">
    <property type="term" value="F:glycosyltransferase activity"/>
    <property type="evidence" value="ECO:0007669"/>
    <property type="project" value="InterPro"/>
</dbReference>
<keyword evidence="4" id="KW-1185">Reference proteome</keyword>
<dbReference type="CDD" id="cd03809">
    <property type="entry name" value="GT4_MtfB-like"/>
    <property type="match status" value="1"/>
</dbReference>
<comment type="caution">
    <text evidence="3">The sequence shown here is derived from an EMBL/GenBank/DDBJ whole genome shotgun (WGS) entry which is preliminary data.</text>
</comment>
<dbReference type="RefSeq" id="WP_129460330.1">
    <property type="nucleotide sequence ID" value="NZ_SBKN01000001.1"/>
</dbReference>
<dbReference type="PANTHER" id="PTHR46401">
    <property type="entry name" value="GLYCOSYLTRANSFERASE WBBK-RELATED"/>
    <property type="match status" value="1"/>
</dbReference>
<dbReference type="InterPro" id="IPR001296">
    <property type="entry name" value="Glyco_trans_1"/>
</dbReference>
<organism evidence="3 4">
    <name type="scientific">Flavobacterium stagni</name>
    <dbReference type="NCBI Taxonomy" id="2506421"/>
    <lineage>
        <taxon>Bacteria</taxon>
        <taxon>Pseudomonadati</taxon>
        <taxon>Bacteroidota</taxon>
        <taxon>Flavobacteriia</taxon>
        <taxon>Flavobacteriales</taxon>
        <taxon>Flavobacteriaceae</taxon>
        <taxon>Flavobacterium</taxon>
    </lineage>
</organism>
<dbReference type="SUPFAM" id="SSF53756">
    <property type="entry name" value="UDP-Glycosyltransferase/glycogen phosphorylase"/>
    <property type="match status" value="1"/>
</dbReference>
<reference evidence="4" key="1">
    <citation type="submission" date="2019-01" db="EMBL/GenBank/DDBJ databases">
        <title>Cytophagaceae bacterium strain CAR-16.</title>
        <authorList>
            <person name="Chen W.-M."/>
        </authorList>
    </citation>
    <scope>NUCLEOTIDE SEQUENCE [LARGE SCALE GENOMIC DNA]</scope>
    <source>
        <strain evidence="4">WWJ-16</strain>
    </source>
</reference>
<dbReference type="Gene3D" id="3.40.50.2000">
    <property type="entry name" value="Glycogen Phosphorylase B"/>
    <property type="match status" value="2"/>
</dbReference>
<accession>A0A4Q1KDM7</accession>
<evidence type="ECO:0000313" key="4">
    <source>
        <dbReference type="Proteomes" id="UP000289857"/>
    </source>
</evidence>
<dbReference type="EMBL" id="SBKN01000001">
    <property type="protein sequence ID" value="RXR24353.1"/>
    <property type="molecule type" value="Genomic_DNA"/>
</dbReference>
<name>A0A4Q1KDM7_9FLAO</name>
<dbReference type="PANTHER" id="PTHR46401:SF2">
    <property type="entry name" value="GLYCOSYLTRANSFERASE WBBK-RELATED"/>
    <property type="match status" value="1"/>
</dbReference>